<comment type="caution">
    <text evidence="6">The sequence shown here is derived from an EMBL/GenBank/DDBJ whole genome shotgun (WGS) entry which is preliminary data.</text>
</comment>
<dbReference type="PROSITE" id="PS50977">
    <property type="entry name" value="HTH_TETR_2"/>
    <property type="match status" value="1"/>
</dbReference>
<feature type="domain" description="HTH tetR-type" evidence="5">
    <location>
        <begin position="29"/>
        <end position="89"/>
    </location>
</feature>
<dbReference type="Pfam" id="PF00440">
    <property type="entry name" value="TetR_N"/>
    <property type="match status" value="1"/>
</dbReference>
<dbReference type="PANTHER" id="PTHR30055">
    <property type="entry name" value="HTH-TYPE TRANSCRIPTIONAL REGULATOR RUTR"/>
    <property type="match status" value="1"/>
</dbReference>
<keyword evidence="2 4" id="KW-0238">DNA-binding</keyword>
<dbReference type="Gene3D" id="1.10.357.10">
    <property type="entry name" value="Tetracycline Repressor, domain 2"/>
    <property type="match status" value="1"/>
</dbReference>
<keyword evidence="7" id="KW-1185">Reference proteome</keyword>
<dbReference type="PANTHER" id="PTHR30055:SF234">
    <property type="entry name" value="HTH-TYPE TRANSCRIPTIONAL REGULATOR BETI"/>
    <property type="match status" value="1"/>
</dbReference>
<name>A0ABV6TMK3_9ACTN</name>
<accession>A0ABV6TMK3</accession>
<evidence type="ECO:0000313" key="6">
    <source>
        <dbReference type="EMBL" id="MFC0846481.1"/>
    </source>
</evidence>
<sequence length="211" mass="23809">MSAMPRTRSLDSLAEDMQPQLGLRERKKLKTRVAIRRATYRLIAEQGYDATTVEQIAEAAEVSPSTVFRYFPTKEDIVLTDEFDPVIVAGLRARPAGEPFLESVRHVLVEATRLILAHDHEETIQRTTLLVQVPALRARMMQSMATSSRNLCQVIAERTGRDEAELEVRAYAMAILGAVYEASLYWAERDHKDDLAELVERALSAVRDGLR</sequence>
<dbReference type="InterPro" id="IPR001647">
    <property type="entry name" value="HTH_TetR"/>
</dbReference>
<gene>
    <name evidence="6" type="ORF">ACFH04_22585</name>
</gene>
<dbReference type="InterPro" id="IPR041347">
    <property type="entry name" value="MftR_C"/>
</dbReference>
<dbReference type="InterPro" id="IPR009057">
    <property type="entry name" value="Homeodomain-like_sf"/>
</dbReference>
<reference evidence="6 7" key="1">
    <citation type="submission" date="2024-09" db="EMBL/GenBank/DDBJ databases">
        <authorList>
            <person name="Sun Q."/>
            <person name="Mori K."/>
        </authorList>
    </citation>
    <scope>NUCLEOTIDE SEQUENCE [LARGE SCALE GENOMIC DNA]</scope>
    <source>
        <strain evidence="6 7">JCM 4557</strain>
    </source>
</reference>
<evidence type="ECO:0000256" key="1">
    <source>
        <dbReference type="ARBA" id="ARBA00023015"/>
    </source>
</evidence>
<evidence type="ECO:0000313" key="7">
    <source>
        <dbReference type="Proteomes" id="UP001589887"/>
    </source>
</evidence>
<dbReference type="PRINTS" id="PR00455">
    <property type="entry name" value="HTHTETR"/>
</dbReference>
<keyword evidence="1" id="KW-0805">Transcription regulation</keyword>
<evidence type="ECO:0000256" key="4">
    <source>
        <dbReference type="PROSITE-ProRule" id="PRU00335"/>
    </source>
</evidence>
<evidence type="ECO:0000256" key="2">
    <source>
        <dbReference type="ARBA" id="ARBA00023125"/>
    </source>
</evidence>
<dbReference type="EMBL" id="JBHMQV010000009">
    <property type="protein sequence ID" value="MFC0846481.1"/>
    <property type="molecule type" value="Genomic_DNA"/>
</dbReference>
<proteinExistence type="predicted"/>
<feature type="DNA-binding region" description="H-T-H motif" evidence="4">
    <location>
        <begin position="52"/>
        <end position="71"/>
    </location>
</feature>
<protein>
    <submittedName>
        <fullName evidence="6">TetR/AcrR family transcriptional regulator</fullName>
    </submittedName>
</protein>
<dbReference type="RefSeq" id="WP_394321610.1">
    <property type="nucleotide sequence ID" value="NZ_JBHMQV010000009.1"/>
</dbReference>
<evidence type="ECO:0000259" key="5">
    <source>
        <dbReference type="PROSITE" id="PS50977"/>
    </source>
</evidence>
<keyword evidence="3" id="KW-0804">Transcription</keyword>
<dbReference type="Proteomes" id="UP001589887">
    <property type="component" value="Unassembled WGS sequence"/>
</dbReference>
<dbReference type="Gene3D" id="1.10.10.60">
    <property type="entry name" value="Homeodomain-like"/>
    <property type="match status" value="1"/>
</dbReference>
<dbReference type="Pfam" id="PF17754">
    <property type="entry name" value="TetR_C_14"/>
    <property type="match status" value="1"/>
</dbReference>
<evidence type="ECO:0000256" key="3">
    <source>
        <dbReference type="ARBA" id="ARBA00023163"/>
    </source>
</evidence>
<dbReference type="InterPro" id="IPR050109">
    <property type="entry name" value="HTH-type_TetR-like_transc_reg"/>
</dbReference>
<dbReference type="SUPFAM" id="SSF46689">
    <property type="entry name" value="Homeodomain-like"/>
    <property type="match status" value="1"/>
</dbReference>
<organism evidence="6 7">
    <name type="scientific">Streptomyces noboritoensis</name>
    <dbReference type="NCBI Taxonomy" id="67337"/>
    <lineage>
        <taxon>Bacteria</taxon>
        <taxon>Bacillati</taxon>
        <taxon>Actinomycetota</taxon>
        <taxon>Actinomycetes</taxon>
        <taxon>Kitasatosporales</taxon>
        <taxon>Streptomycetaceae</taxon>
        <taxon>Streptomyces</taxon>
    </lineage>
</organism>